<name>A0A4Q1HFG7_9BURK</name>
<dbReference type="PROSITE" id="PS50931">
    <property type="entry name" value="HTH_LYSR"/>
    <property type="match status" value="1"/>
</dbReference>
<dbReference type="AlphaFoldDB" id="A0A4Q1HFG7"/>
<dbReference type="OrthoDB" id="8849678at2"/>
<reference evidence="6 7" key="1">
    <citation type="journal article" date="2017" name="Int. J. Syst. Evol. Microbiol.">
        <title>Achromobacter aloeverae sp. nov., isolated from the root of Aloe vera (L.) Burm.f.</title>
        <authorList>
            <person name="Kuncharoen N."/>
            <person name="Muramatsu Y."/>
            <person name="Shibata C."/>
            <person name="Kamakura Y."/>
            <person name="Nakagawa Y."/>
            <person name="Tanasupawat S."/>
        </authorList>
    </citation>
    <scope>NUCLEOTIDE SEQUENCE [LARGE SCALE GENOMIC DNA]</scope>
    <source>
        <strain evidence="6 7">AVA-1</strain>
    </source>
</reference>
<dbReference type="PANTHER" id="PTHR30427">
    <property type="entry name" value="TRANSCRIPTIONAL ACTIVATOR PROTEIN LYSR"/>
    <property type="match status" value="1"/>
</dbReference>
<protein>
    <submittedName>
        <fullName evidence="6">LysR family transcriptional regulator</fullName>
    </submittedName>
</protein>
<dbReference type="EMBL" id="PYAL01000008">
    <property type="protein sequence ID" value="RXN84527.1"/>
    <property type="molecule type" value="Genomic_DNA"/>
</dbReference>
<dbReference type="SUPFAM" id="SSF53850">
    <property type="entry name" value="Periplasmic binding protein-like II"/>
    <property type="match status" value="1"/>
</dbReference>
<sequence length="292" mass="31855">MNFKQIETFRAVMLTRSMTLAASQLHTSQPNVTRVISQLENEVGFALFERVAGRITPTVEAESLLVEVERAFVGLDSLADSARSIRQSGTGSLRVGAVSSIAMSIIPEAMRLFTERYPKVPVVIHTSGSSSVAKWTALRYCEVGLVSFLSDIPGIEATPLRKERGVCVVPGNHRLARKRLIRAADLAGERFISLPQGSSTRLATDAAFETDARQLMMETPYATTICRMVGLGLGVGIVNPIVSRSMKIPGTKAIAFEPAIEFRSYVLRPTNTPSTRLARAFLECVDQAWPAE</sequence>
<dbReference type="InterPro" id="IPR005119">
    <property type="entry name" value="LysR_subst-bd"/>
</dbReference>
<dbReference type="InterPro" id="IPR000847">
    <property type="entry name" value="LysR_HTH_N"/>
</dbReference>
<dbReference type="RefSeq" id="WP_129153340.1">
    <property type="nucleotide sequence ID" value="NZ_JBHSDO010000018.1"/>
</dbReference>
<keyword evidence="2" id="KW-0805">Transcription regulation</keyword>
<evidence type="ECO:0000313" key="7">
    <source>
        <dbReference type="Proteomes" id="UP000290849"/>
    </source>
</evidence>
<dbReference type="Pfam" id="PF03466">
    <property type="entry name" value="LysR_substrate"/>
    <property type="match status" value="1"/>
</dbReference>
<dbReference type="GO" id="GO:0010628">
    <property type="term" value="P:positive regulation of gene expression"/>
    <property type="evidence" value="ECO:0007669"/>
    <property type="project" value="TreeGrafter"/>
</dbReference>
<dbReference type="PANTHER" id="PTHR30427:SF1">
    <property type="entry name" value="TRANSCRIPTIONAL ACTIVATOR PROTEIN LYSR"/>
    <property type="match status" value="1"/>
</dbReference>
<evidence type="ECO:0000259" key="5">
    <source>
        <dbReference type="PROSITE" id="PS50931"/>
    </source>
</evidence>
<evidence type="ECO:0000256" key="1">
    <source>
        <dbReference type="ARBA" id="ARBA00009437"/>
    </source>
</evidence>
<dbReference type="GO" id="GO:0003700">
    <property type="term" value="F:DNA-binding transcription factor activity"/>
    <property type="evidence" value="ECO:0007669"/>
    <property type="project" value="InterPro"/>
</dbReference>
<dbReference type="Gene3D" id="1.10.10.10">
    <property type="entry name" value="Winged helix-like DNA-binding domain superfamily/Winged helix DNA-binding domain"/>
    <property type="match status" value="1"/>
</dbReference>
<gene>
    <name evidence="6" type="ORF">C7R54_24450</name>
</gene>
<evidence type="ECO:0000256" key="3">
    <source>
        <dbReference type="ARBA" id="ARBA00023125"/>
    </source>
</evidence>
<organism evidence="6 7">
    <name type="scientific">Achromobacter aloeverae</name>
    <dbReference type="NCBI Taxonomy" id="1750518"/>
    <lineage>
        <taxon>Bacteria</taxon>
        <taxon>Pseudomonadati</taxon>
        <taxon>Pseudomonadota</taxon>
        <taxon>Betaproteobacteria</taxon>
        <taxon>Burkholderiales</taxon>
        <taxon>Alcaligenaceae</taxon>
        <taxon>Achromobacter</taxon>
    </lineage>
</organism>
<keyword evidence="4" id="KW-0804">Transcription</keyword>
<evidence type="ECO:0000256" key="2">
    <source>
        <dbReference type="ARBA" id="ARBA00023015"/>
    </source>
</evidence>
<evidence type="ECO:0000256" key="4">
    <source>
        <dbReference type="ARBA" id="ARBA00023163"/>
    </source>
</evidence>
<proteinExistence type="inferred from homology"/>
<dbReference type="Gene3D" id="3.40.190.290">
    <property type="match status" value="1"/>
</dbReference>
<comment type="caution">
    <text evidence="6">The sequence shown here is derived from an EMBL/GenBank/DDBJ whole genome shotgun (WGS) entry which is preliminary data.</text>
</comment>
<dbReference type="InterPro" id="IPR036390">
    <property type="entry name" value="WH_DNA-bd_sf"/>
</dbReference>
<dbReference type="Pfam" id="PF00126">
    <property type="entry name" value="HTH_1"/>
    <property type="match status" value="1"/>
</dbReference>
<dbReference type="PRINTS" id="PR00039">
    <property type="entry name" value="HTHLYSR"/>
</dbReference>
<dbReference type="SUPFAM" id="SSF46785">
    <property type="entry name" value="Winged helix' DNA-binding domain"/>
    <property type="match status" value="1"/>
</dbReference>
<feature type="domain" description="HTH lysR-type" evidence="5">
    <location>
        <begin position="1"/>
        <end position="58"/>
    </location>
</feature>
<keyword evidence="3" id="KW-0238">DNA-binding</keyword>
<accession>A0A4Q1HFG7</accession>
<dbReference type="Proteomes" id="UP000290849">
    <property type="component" value="Unassembled WGS sequence"/>
</dbReference>
<comment type="similarity">
    <text evidence="1">Belongs to the LysR transcriptional regulatory family.</text>
</comment>
<evidence type="ECO:0000313" key="6">
    <source>
        <dbReference type="EMBL" id="RXN84527.1"/>
    </source>
</evidence>
<dbReference type="GO" id="GO:0043565">
    <property type="term" value="F:sequence-specific DNA binding"/>
    <property type="evidence" value="ECO:0007669"/>
    <property type="project" value="TreeGrafter"/>
</dbReference>
<dbReference type="InterPro" id="IPR036388">
    <property type="entry name" value="WH-like_DNA-bd_sf"/>
</dbReference>
<keyword evidence="7" id="KW-1185">Reference proteome</keyword>